<proteinExistence type="predicted"/>
<dbReference type="Proteomes" id="UP000499080">
    <property type="component" value="Unassembled WGS sequence"/>
</dbReference>
<dbReference type="AlphaFoldDB" id="A0A4Y2QTW6"/>
<name>A0A4Y2QTW6_ARAVE</name>
<dbReference type="OrthoDB" id="10485947at2759"/>
<sequence length="86" mass="9833">MAIHVSADHYDQRQLKEQSDEKIITQKMMHTPNTCRQISRKQFHSGHPYTVNIGETAKSPFPPKPLLSSLQVFLKNGNRECGAAKW</sequence>
<dbReference type="EMBL" id="BGPR01014787">
    <property type="protein sequence ID" value="GBN66686.1"/>
    <property type="molecule type" value="Genomic_DNA"/>
</dbReference>
<comment type="caution">
    <text evidence="1">The sequence shown here is derived from an EMBL/GenBank/DDBJ whole genome shotgun (WGS) entry which is preliminary data.</text>
</comment>
<reference evidence="1 2" key="1">
    <citation type="journal article" date="2019" name="Sci. Rep.">
        <title>Orb-weaving spider Araneus ventricosus genome elucidates the spidroin gene catalogue.</title>
        <authorList>
            <person name="Kono N."/>
            <person name="Nakamura H."/>
            <person name="Ohtoshi R."/>
            <person name="Moran D.A.P."/>
            <person name="Shinohara A."/>
            <person name="Yoshida Y."/>
            <person name="Fujiwara M."/>
            <person name="Mori M."/>
            <person name="Tomita M."/>
            <person name="Arakawa K."/>
        </authorList>
    </citation>
    <scope>NUCLEOTIDE SEQUENCE [LARGE SCALE GENOMIC DNA]</scope>
</reference>
<keyword evidence="2" id="KW-1185">Reference proteome</keyword>
<accession>A0A4Y2QTW6</accession>
<gene>
    <name evidence="1" type="ORF">AVEN_196852_1</name>
</gene>
<evidence type="ECO:0000313" key="1">
    <source>
        <dbReference type="EMBL" id="GBN66686.1"/>
    </source>
</evidence>
<evidence type="ECO:0000313" key="2">
    <source>
        <dbReference type="Proteomes" id="UP000499080"/>
    </source>
</evidence>
<organism evidence="1 2">
    <name type="scientific">Araneus ventricosus</name>
    <name type="common">Orbweaver spider</name>
    <name type="synonym">Epeira ventricosa</name>
    <dbReference type="NCBI Taxonomy" id="182803"/>
    <lineage>
        <taxon>Eukaryota</taxon>
        <taxon>Metazoa</taxon>
        <taxon>Ecdysozoa</taxon>
        <taxon>Arthropoda</taxon>
        <taxon>Chelicerata</taxon>
        <taxon>Arachnida</taxon>
        <taxon>Araneae</taxon>
        <taxon>Araneomorphae</taxon>
        <taxon>Entelegynae</taxon>
        <taxon>Araneoidea</taxon>
        <taxon>Araneidae</taxon>
        <taxon>Araneus</taxon>
    </lineage>
</organism>
<protein>
    <submittedName>
        <fullName evidence="1">Uncharacterized protein</fullName>
    </submittedName>
</protein>